<evidence type="ECO:0008006" key="5">
    <source>
        <dbReference type="Google" id="ProtNLM"/>
    </source>
</evidence>
<evidence type="ECO:0000313" key="4">
    <source>
        <dbReference type="Proteomes" id="UP000224006"/>
    </source>
</evidence>
<dbReference type="KEGG" id="bbes:BESB_010660"/>
<gene>
    <name evidence="3" type="ORF">BESB_010660</name>
</gene>
<sequence length="373" mass="39711">MLLSPIPSRGLVAHRFFILIASIAEFAPLCSCESDFLYDVRISLSPGVSADVLPDGELLGRLSVKEYIRQVDERPINPKDYFSSGPTGAIPTGRDGPIHEVRAHWMSFSDGVLSSAVQTAQRYQDALPAGAPHESNLPSTYPLLSLRLIPAVVKGGNAQQTNKSLPPSLEASVPVSFVSLSPAPGDRFSSTSVCGASPPFLLSLHLSPSFVPFSASIQRLQGGDSWRTRLNAPPAGTHRAPERRVMLTCPESPGSQEERDSGRTRVPALQVVLPPSNVPAAVPVVPAFFPGETHQRLASVGGAAGRDGGGESQEEEQPSFWRRNWWIIVGVLVMATIMGGDGGSAAPQTQEGAQGHSPSGAHPRAREGSDRRR</sequence>
<name>A0A2A9MMV9_BESBE</name>
<organism evidence="3 4">
    <name type="scientific">Besnoitia besnoiti</name>
    <name type="common">Apicomplexan protozoan</name>
    <dbReference type="NCBI Taxonomy" id="94643"/>
    <lineage>
        <taxon>Eukaryota</taxon>
        <taxon>Sar</taxon>
        <taxon>Alveolata</taxon>
        <taxon>Apicomplexa</taxon>
        <taxon>Conoidasida</taxon>
        <taxon>Coccidia</taxon>
        <taxon>Eucoccidiorida</taxon>
        <taxon>Eimeriorina</taxon>
        <taxon>Sarcocystidae</taxon>
        <taxon>Besnoitia</taxon>
    </lineage>
</organism>
<feature type="chain" id="PRO_5012857621" description="Transmembrane protein" evidence="2">
    <location>
        <begin position="33"/>
        <end position="373"/>
    </location>
</feature>
<dbReference type="RefSeq" id="XP_029222733.1">
    <property type="nucleotide sequence ID" value="XM_029359820.1"/>
</dbReference>
<keyword evidence="2" id="KW-0732">Signal</keyword>
<dbReference type="OrthoDB" id="330487at2759"/>
<dbReference type="AlphaFoldDB" id="A0A2A9MMV9"/>
<comment type="caution">
    <text evidence="3">The sequence shown here is derived from an EMBL/GenBank/DDBJ whole genome shotgun (WGS) entry which is preliminary data.</text>
</comment>
<protein>
    <recommendedName>
        <fullName evidence="5">Transmembrane protein</fullName>
    </recommendedName>
</protein>
<feature type="compositionally biased region" description="Basic and acidic residues" evidence="1">
    <location>
        <begin position="364"/>
        <end position="373"/>
    </location>
</feature>
<evidence type="ECO:0000256" key="1">
    <source>
        <dbReference type="SAM" id="MobiDB-lite"/>
    </source>
</evidence>
<dbReference type="GeneID" id="40306128"/>
<evidence type="ECO:0000256" key="2">
    <source>
        <dbReference type="SAM" id="SignalP"/>
    </source>
</evidence>
<dbReference type="EMBL" id="NWUJ01000001">
    <property type="protein sequence ID" value="PFH38724.1"/>
    <property type="molecule type" value="Genomic_DNA"/>
</dbReference>
<proteinExistence type="predicted"/>
<dbReference type="VEuPathDB" id="ToxoDB:BESB_010660"/>
<reference evidence="3 4" key="1">
    <citation type="submission" date="2017-09" db="EMBL/GenBank/DDBJ databases">
        <title>Genome sequencing of Besnoitia besnoiti strain Bb-Ger1.</title>
        <authorList>
            <person name="Schares G."/>
            <person name="Venepally P."/>
            <person name="Lorenzi H.A."/>
        </authorList>
    </citation>
    <scope>NUCLEOTIDE SEQUENCE [LARGE SCALE GENOMIC DNA]</scope>
    <source>
        <strain evidence="3 4">Bb-Ger1</strain>
    </source>
</reference>
<evidence type="ECO:0000313" key="3">
    <source>
        <dbReference type="EMBL" id="PFH38724.1"/>
    </source>
</evidence>
<feature type="signal peptide" evidence="2">
    <location>
        <begin position="1"/>
        <end position="32"/>
    </location>
</feature>
<accession>A0A2A9MMV9</accession>
<feature type="region of interest" description="Disordered" evidence="1">
    <location>
        <begin position="342"/>
        <end position="373"/>
    </location>
</feature>
<dbReference type="Proteomes" id="UP000224006">
    <property type="component" value="Chromosome I"/>
</dbReference>
<keyword evidence="4" id="KW-1185">Reference proteome</keyword>